<gene>
    <name evidence="1" type="ORF">LI90_3182</name>
</gene>
<dbReference type="Pfam" id="PF13646">
    <property type="entry name" value="HEAT_2"/>
    <property type="match status" value="3"/>
</dbReference>
<dbReference type="SUPFAM" id="SSF48371">
    <property type="entry name" value="ARM repeat"/>
    <property type="match status" value="1"/>
</dbReference>
<dbReference type="Proteomes" id="UP000070188">
    <property type="component" value="Unassembled WGS sequence"/>
</dbReference>
<name>A0A132MWB3_9ACTN</name>
<dbReference type="SMART" id="SM00567">
    <property type="entry name" value="EZ_HEAT"/>
    <property type="match status" value="6"/>
</dbReference>
<dbReference type="STRING" id="1469144.LI90_3182"/>
<sequence length="300" mass="31534">MTTPDARILELLRLAEEEPDLSDLAGYLTDPAPQVRKAAVDLLTETVPVGAGAALARAMGDESAEVRRAAAAGLRELREVLEPDADLGELLMDASYSPDPVVRVAALDLLRALRLGDRNVFARALADPDVAVRVEAVRGLVALDAPDALEWAATDESREIRIAVAKGLAAIGAASAADTLADLALDADPLVRAAALESAAPLGTPTPLDRLAVDALSDPNWEVRKGAATALGAAAPRLAITPLLAALADFHIDVRKAAVRSLARWVDDHPEVRYGLTHALNDSDADVRAYARLAISRGIR</sequence>
<dbReference type="AlphaFoldDB" id="A0A132MWB3"/>
<accession>A0A132MWB3</accession>
<organism evidence="1 2">
    <name type="scientific">Carbonactinospora thermoautotrophica</name>
    <dbReference type="NCBI Taxonomy" id="1469144"/>
    <lineage>
        <taxon>Bacteria</taxon>
        <taxon>Bacillati</taxon>
        <taxon>Actinomycetota</taxon>
        <taxon>Actinomycetes</taxon>
        <taxon>Kitasatosporales</taxon>
        <taxon>Carbonactinosporaceae</taxon>
        <taxon>Carbonactinospora</taxon>
    </lineage>
</organism>
<dbReference type="InterPro" id="IPR016024">
    <property type="entry name" value="ARM-type_fold"/>
</dbReference>
<dbReference type="PANTHER" id="PTHR12697:SF5">
    <property type="entry name" value="DEOXYHYPUSINE HYDROXYLASE"/>
    <property type="match status" value="1"/>
</dbReference>
<dbReference type="GO" id="GO:0016491">
    <property type="term" value="F:oxidoreductase activity"/>
    <property type="evidence" value="ECO:0007669"/>
    <property type="project" value="TreeGrafter"/>
</dbReference>
<dbReference type="EMBL" id="LAXD01000001">
    <property type="protein sequence ID" value="KWX02141.1"/>
    <property type="molecule type" value="Genomic_DNA"/>
</dbReference>
<comment type="caution">
    <text evidence="1">The sequence shown here is derived from an EMBL/GenBank/DDBJ whole genome shotgun (WGS) entry which is preliminary data.</text>
</comment>
<keyword evidence="2" id="KW-1185">Reference proteome</keyword>
<evidence type="ECO:0000313" key="1">
    <source>
        <dbReference type="EMBL" id="KWX02141.1"/>
    </source>
</evidence>
<dbReference type="PANTHER" id="PTHR12697">
    <property type="entry name" value="PBS LYASE HEAT-LIKE PROTEIN"/>
    <property type="match status" value="1"/>
</dbReference>
<proteinExistence type="predicted"/>
<dbReference type="InterPro" id="IPR004155">
    <property type="entry name" value="PBS_lyase_HEAT"/>
</dbReference>
<dbReference type="InterPro" id="IPR011989">
    <property type="entry name" value="ARM-like"/>
</dbReference>
<protein>
    <submittedName>
        <fullName evidence="1">Fumarate reductase/succinate dehydrogenase flavoprotein-like FrdA</fullName>
    </submittedName>
</protein>
<dbReference type="PATRIC" id="fig|1469144.10.peg.3428"/>
<reference evidence="2" key="1">
    <citation type="submission" date="2015-04" db="EMBL/GenBank/DDBJ databases">
        <title>Physiological reanalysis, assessment of diazotrophy, and genome sequences of multiple isolates of Streptomyces thermoautotrophicus.</title>
        <authorList>
            <person name="MacKellar D.C."/>
            <person name="Lieber L."/>
            <person name="Norman J."/>
            <person name="Bolger A."/>
            <person name="Tobin C."/>
            <person name="Murray J.W."/>
            <person name="Chang R."/>
            <person name="Ford T."/>
            <person name="Nguyen P.Q."/>
            <person name="Woodward J."/>
            <person name="Permingeat H."/>
            <person name="Joshi N.S."/>
            <person name="Silver P.A."/>
            <person name="Usadel B."/>
            <person name="Rutherford A.W."/>
            <person name="Friesen M."/>
            <person name="Prell J."/>
        </authorList>
    </citation>
    <scope>NUCLEOTIDE SEQUENCE [LARGE SCALE GENOMIC DNA]</scope>
    <source>
        <strain evidence="2">H1</strain>
    </source>
</reference>
<dbReference type="Gene3D" id="1.25.10.10">
    <property type="entry name" value="Leucine-rich Repeat Variant"/>
    <property type="match status" value="2"/>
</dbReference>
<evidence type="ECO:0000313" key="2">
    <source>
        <dbReference type="Proteomes" id="UP000070188"/>
    </source>
</evidence>